<dbReference type="Pfam" id="PF12833">
    <property type="entry name" value="HTH_18"/>
    <property type="match status" value="1"/>
</dbReference>
<dbReference type="SMART" id="SM00342">
    <property type="entry name" value="HTH_ARAC"/>
    <property type="match status" value="1"/>
</dbReference>
<evidence type="ECO:0000256" key="8">
    <source>
        <dbReference type="PROSITE-ProRule" id="PRU00169"/>
    </source>
</evidence>
<dbReference type="Gene3D" id="1.10.10.60">
    <property type="entry name" value="Homeodomain-like"/>
    <property type="match status" value="2"/>
</dbReference>
<proteinExistence type="predicted"/>
<evidence type="ECO:0000256" key="6">
    <source>
        <dbReference type="ARBA" id="ARBA00023125"/>
    </source>
</evidence>
<dbReference type="Proteomes" id="UP001165962">
    <property type="component" value="Unassembled WGS sequence"/>
</dbReference>
<comment type="subcellular location">
    <subcellularLocation>
        <location evidence="1">Cytoplasm</location>
    </subcellularLocation>
</comment>
<keyword evidence="4" id="KW-0902">Two-component regulatory system</keyword>
<dbReference type="PROSITE" id="PS50110">
    <property type="entry name" value="RESPONSE_REGULATORY"/>
    <property type="match status" value="1"/>
</dbReference>
<keyword evidence="5" id="KW-0805">Transcription regulation</keyword>
<keyword evidence="2" id="KW-0963">Cytoplasm</keyword>
<name>A0ABX0JKP0_9BACL</name>
<dbReference type="PROSITE" id="PS01124">
    <property type="entry name" value="HTH_ARAC_FAMILY_2"/>
    <property type="match status" value="1"/>
</dbReference>
<keyword evidence="3 8" id="KW-0597">Phosphoprotein</keyword>
<dbReference type="PANTHER" id="PTHR42713">
    <property type="entry name" value="HISTIDINE KINASE-RELATED"/>
    <property type="match status" value="1"/>
</dbReference>
<reference evidence="11" key="1">
    <citation type="submission" date="2020-03" db="EMBL/GenBank/DDBJ databases">
        <title>Draft sequencing of Paenibacilllus sp. S3N08.</title>
        <authorList>
            <person name="Kim D.-U."/>
        </authorList>
    </citation>
    <scope>NUCLEOTIDE SEQUENCE</scope>
    <source>
        <strain evidence="11">S3N08</strain>
    </source>
</reference>
<dbReference type="CDD" id="cd17536">
    <property type="entry name" value="REC_YesN-like"/>
    <property type="match status" value="1"/>
</dbReference>
<dbReference type="InterPro" id="IPR018060">
    <property type="entry name" value="HTH_AraC"/>
</dbReference>
<evidence type="ECO:0000259" key="9">
    <source>
        <dbReference type="PROSITE" id="PS01124"/>
    </source>
</evidence>
<dbReference type="InterPro" id="IPR011006">
    <property type="entry name" value="CheY-like_superfamily"/>
</dbReference>
<sequence>MHKVIIVDDESMIKRSLSILIERSGLPFTVVGTAKNGMEASQLIQKLSPELVFTDINMPVMDGLELIEWAESNTPQTTFIIVSGYSEFEYARSALRFKQVVDYLLKPIDPDIVLSLLQTIEQKFERKKHGNNNNSEWIWACTMLGEELLNKIWFLDQASVDQTLDTIDKELTEKYASYFPLLHCYTDLLIFIRNNLLRKDDGDISLAELDLSMNSHTNPRGQFSENINRLMKEIKRNRNQAYRKYIRAAVTFIESHYHEDTLSLQQTADEVGVSISYLSRCFKEETGISFIHYVTQVRIEHAKRMLANPESKTYEVAYLSGYKEYSHFAKVFKKYSGYNPTEYRKLLGLE</sequence>
<evidence type="ECO:0000259" key="10">
    <source>
        <dbReference type="PROSITE" id="PS50110"/>
    </source>
</evidence>
<dbReference type="InterPro" id="IPR009057">
    <property type="entry name" value="Homeodomain-like_sf"/>
</dbReference>
<evidence type="ECO:0000256" key="5">
    <source>
        <dbReference type="ARBA" id="ARBA00023015"/>
    </source>
</evidence>
<evidence type="ECO:0000313" key="12">
    <source>
        <dbReference type="Proteomes" id="UP001165962"/>
    </source>
</evidence>
<evidence type="ECO:0000313" key="11">
    <source>
        <dbReference type="EMBL" id="NHN35199.1"/>
    </source>
</evidence>
<evidence type="ECO:0000256" key="4">
    <source>
        <dbReference type="ARBA" id="ARBA00023012"/>
    </source>
</evidence>
<evidence type="ECO:0000256" key="7">
    <source>
        <dbReference type="ARBA" id="ARBA00023163"/>
    </source>
</evidence>
<dbReference type="EMBL" id="JAAOIW010000028">
    <property type="protein sequence ID" value="NHN35199.1"/>
    <property type="molecule type" value="Genomic_DNA"/>
</dbReference>
<dbReference type="RefSeq" id="WP_166157574.1">
    <property type="nucleotide sequence ID" value="NZ_JAAOIW010000028.1"/>
</dbReference>
<gene>
    <name evidence="11" type="ORF">G9U52_36330</name>
</gene>
<dbReference type="SUPFAM" id="SSF52172">
    <property type="entry name" value="CheY-like"/>
    <property type="match status" value="1"/>
</dbReference>
<keyword evidence="12" id="KW-1185">Reference proteome</keyword>
<dbReference type="PANTHER" id="PTHR42713:SF3">
    <property type="entry name" value="TRANSCRIPTIONAL REGULATORY PROTEIN HPTR"/>
    <property type="match status" value="1"/>
</dbReference>
<keyword evidence="7" id="KW-0804">Transcription</keyword>
<dbReference type="InterPro" id="IPR051552">
    <property type="entry name" value="HptR"/>
</dbReference>
<accession>A0ABX0JKP0</accession>
<feature type="domain" description="Response regulatory" evidence="10">
    <location>
        <begin position="3"/>
        <end position="121"/>
    </location>
</feature>
<evidence type="ECO:0000256" key="3">
    <source>
        <dbReference type="ARBA" id="ARBA00022553"/>
    </source>
</evidence>
<dbReference type="SMART" id="SM00448">
    <property type="entry name" value="REC"/>
    <property type="match status" value="1"/>
</dbReference>
<organism evidence="11 12">
    <name type="scientific">Paenibacillus agricola</name>
    <dbReference type="NCBI Taxonomy" id="2716264"/>
    <lineage>
        <taxon>Bacteria</taxon>
        <taxon>Bacillati</taxon>
        <taxon>Bacillota</taxon>
        <taxon>Bacilli</taxon>
        <taxon>Bacillales</taxon>
        <taxon>Paenibacillaceae</taxon>
        <taxon>Paenibacillus</taxon>
    </lineage>
</organism>
<evidence type="ECO:0000256" key="1">
    <source>
        <dbReference type="ARBA" id="ARBA00004496"/>
    </source>
</evidence>
<dbReference type="Gene3D" id="3.40.50.2300">
    <property type="match status" value="1"/>
</dbReference>
<dbReference type="Pfam" id="PF00072">
    <property type="entry name" value="Response_reg"/>
    <property type="match status" value="1"/>
</dbReference>
<feature type="domain" description="HTH araC/xylS-type" evidence="9">
    <location>
        <begin position="247"/>
        <end position="346"/>
    </location>
</feature>
<evidence type="ECO:0000256" key="2">
    <source>
        <dbReference type="ARBA" id="ARBA00022490"/>
    </source>
</evidence>
<comment type="caution">
    <text evidence="11">The sequence shown here is derived from an EMBL/GenBank/DDBJ whole genome shotgun (WGS) entry which is preliminary data.</text>
</comment>
<keyword evidence="6" id="KW-0238">DNA-binding</keyword>
<feature type="modified residue" description="4-aspartylphosphate" evidence="8">
    <location>
        <position position="55"/>
    </location>
</feature>
<dbReference type="SUPFAM" id="SSF46689">
    <property type="entry name" value="Homeodomain-like"/>
    <property type="match status" value="2"/>
</dbReference>
<protein>
    <submittedName>
        <fullName evidence="11">Helix-turn-helix domain-containing protein</fullName>
    </submittedName>
</protein>
<dbReference type="InterPro" id="IPR001789">
    <property type="entry name" value="Sig_transdc_resp-reg_receiver"/>
</dbReference>